<evidence type="ECO:0000313" key="10">
    <source>
        <dbReference type="EMBL" id="NNV55266.1"/>
    </source>
</evidence>
<sequence length="569" mass="63068">MATVSGKQSLVAALSKLYRLLVLDRKDIYAIYAFAIFSGLVQLSVPLGIQTIIGFVLAGSVSTSIIILISLVVAGVFFSGFLQIKQMQLTEKVEQKIFVRYSFEITDRLPKMNIQKLDNYYLPELINRFFDTMSLQKGISKLLIDIPAATIQLIFGLILLSFYHPVFIVFGLVLFLVLLLILRFTSIKGMETNLKASDYKYKVAAWLEEIARTIKTFKYSKGTSLHLKETDKLTMGYLHAHTAHFKVLLKQYWSLIAFKVIITAAMLIVGAVLLVDQQLNIGQFVAAEIVILSIIAAVEKFIVSLDKVYDVLTALEKLGKITESETETEGSLSLPLKTQGVAINFNNVHFQYPDGNSVLNNLSIDIKPGQHIAIMGKSGAGKSTVLRLLTGAFKEFTGNVLIDEVPVGNYNLHSLRSQTGILLNAQDIFKASLLDNLTMGNTNISLEEVAALSAITGLSQFVQHQHDGYDTILDPTGKRLPKKVIQTILLMRALLGRHRLLLLEEPIHDIDATYAKQILDFIKNDIDATIIIATSNPVIAGACDNVYWLQDGTVTASGNWQDIQTQKID</sequence>
<dbReference type="InterPro" id="IPR036640">
    <property type="entry name" value="ABC1_TM_sf"/>
</dbReference>
<dbReference type="InterPro" id="IPR003593">
    <property type="entry name" value="AAA+_ATPase"/>
</dbReference>
<organism evidence="10 11">
    <name type="scientific">Limnovirga soli</name>
    <dbReference type="NCBI Taxonomy" id="2656915"/>
    <lineage>
        <taxon>Bacteria</taxon>
        <taxon>Pseudomonadati</taxon>
        <taxon>Bacteroidota</taxon>
        <taxon>Chitinophagia</taxon>
        <taxon>Chitinophagales</taxon>
        <taxon>Chitinophagaceae</taxon>
        <taxon>Limnovirga</taxon>
    </lineage>
</organism>
<evidence type="ECO:0000259" key="9">
    <source>
        <dbReference type="PROSITE" id="PS50929"/>
    </source>
</evidence>
<dbReference type="PROSITE" id="PS50893">
    <property type="entry name" value="ABC_TRANSPORTER_2"/>
    <property type="match status" value="1"/>
</dbReference>
<keyword evidence="3" id="KW-0547">Nucleotide-binding</keyword>
<dbReference type="InterPro" id="IPR039421">
    <property type="entry name" value="Type_1_exporter"/>
</dbReference>
<evidence type="ECO:0000256" key="3">
    <source>
        <dbReference type="ARBA" id="ARBA00022741"/>
    </source>
</evidence>
<comment type="caution">
    <text evidence="10">The sequence shown here is derived from an EMBL/GenBank/DDBJ whole genome shotgun (WGS) entry which is preliminary data.</text>
</comment>
<feature type="domain" description="ABC transmembrane type-1" evidence="9">
    <location>
        <begin position="33"/>
        <end position="310"/>
    </location>
</feature>
<dbReference type="GO" id="GO:0005886">
    <property type="term" value="C:plasma membrane"/>
    <property type="evidence" value="ECO:0007669"/>
    <property type="project" value="UniProtKB-SubCell"/>
</dbReference>
<dbReference type="GO" id="GO:0016887">
    <property type="term" value="F:ATP hydrolysis activity"/>
    <property type="evidence" value="ECO:0007669"/>
    <property type="project" value="InterPro"/>
</dbReference>
<proteinExistence type="predicted"/>
<dbReference type="Gene3D" id="3.40.50.300">
    <property type="entry name" value="P-loop containing nucleotide triphosphate hydrolases"/>
    <property type="match status" value="1"/>
</dbReference>
<dbReference type="GO" id="GO:0015421">
    <property type="term" value="F:ABC-type oligopeptide transporter activity"/>
    <property type="evidence" value="ECO:0007669"/>
    <property type="project" value="TreeGrafter"/>
</dbReference>
<name>A0A8J8JWG1_9BACT</name>
<dbReference type="Pfam" id="PF00664">
    <property type="entry name" value="ABC_membrane"/>
    <property type="match status" value="1"/>
</dbReference>
<evidence type="ECO:0000313" key="11">
    <source>
        <dbReference type="Proteomes" id="UP000598971"/>
    </source>
</evidence>
<dbReference type="SUPFAM" id="SSF52540">
    <property type="entry name" value="P-loop containing nucleoside triphosphate hydrolases"/>
    <property type="match status" value="1"/>
</dbReference>
<dbReference type="PANTHER" id="PTHR43394">
    <property type="entry name" value="ATP-DEPENDENT PERMEASE MDL1, MITOCHONDRIAL"/>
    <property type="match status" value="1"/>
</dbReference>
<dbReference type="AlphaFoldDB" id="A0A8J8JWG1"/>
<feature type="transmembrane region" description="Helical" evidence="7">
    <location>
        <begin position="29"/>
        <end position="49"/>
    </location>
</feature>
<keyword evidence="11" id="KW-1185">Reference proteome</keyword>
<dbReference type="SMART" id="SM00382">
    <property type="entry name" value="AAA"/>
    <property type="match status" value="1"/>
</dbReference>
<protein>
    <submittedName>
        <fullName evidence="10">ATP-binding cassette domain-containing protein</fullName>
    </submittedName>
</protein>
<evidence type="ECO:0000256" key="2">
    <source>
        <dbReference type="ARBA" id="ARBA00022692"/>
    </source>
</evidence>
<dbReference type="RefSeq" id="WP_171607200.1">
    <property type="nucleotide sequence ID" value="NZ_WHPF01000005.1"/>
</dbReference>
<dbReference type="PANTHER" id="PTHR43394:SF4">
    <property type="entry name" value="TOXIN SECRETION ABC TRANSPORTER ATP-BINDING PROTEIN"/>
    <property type="match status" value="1"/>
</dbReference>
<accession>A0A8J8JWG1</accession>
<dbReference type="EMBL" id="WHPF01000005">
    <property type="protein sequence ID" value="NNV55266.1"/>
    <property type="molecule type" value="Genomic_DNA"/>
</dbReference>
<evidence type="ECO:0000256" key="1">
    <source>
        <dbReference type="ARBA" id="ARBA00004651"/>
    </source>
</evidence>
<feature type="transmembrane region" description="Helical" evidence="7">
    <location>
        <begin position="142"/>
        <end position="160"/>
    </location>
</feature>
<dbReference type="Gene3D" id="1.20.1560.10">
    <property type="entry name" value="ABC transporter type 1, transmembrane domain"/>
    <property type="match status" value="1"/>
</dbReference>
<gene>
    <name evidence="10" type="ORF">GD597_07340</name>
</gene>
<evidence type="ECO:0000259" key="8">
    <source>
        <dbReference type="PROSITE" id="PS50893"/>
    </source>
</evidence>
<feature type="transmembrane region" description="Helical" evidence="7">
    <location>
        <begin position="55"/>
        <end position="82"/>
    </location>
</feature>
<dbReference type="PROSITE" id="PS50929">
    <property type="entry name" value="ABC_TM1F"/>
    <property type="match status" value="1"/>
</dbReference>
<reference evidence="10" key="1">
    <citation type="submission" date="2019-10" db="EMBL/GenBank/DDBJ databases">
        <title>Draft genome sequence of Panacibacter sp. KCS-6.</title>
        <authorList>
            <person name="Yim K.J."/>
        </authorList>
    </citation>
    <scope>NUCLEOTIDE SEQUENCE</scope>
    <source>
        <strain evidence="10">KCS-6</strain>
    </source>
</reference>
<dbReference type="InterPro" id="IPR003439">
    <property type="entry name" value="ABC_transporter-like_ATP-bd"/>
</dbReference>
<keyword evidence="6 7" id="KW-0472">Membrane</keyword>
<dbReference type="Proteomes" id="UP000598971">
    <property type="component" value="Unassembled WGS sequence"/>
</dbReference>
<dbReference type="GO" id="GO:0005524">
    <property type="term" value="F:ATP binding"/>
    <property type="evidence" value="ECO:0007669"/>
    <property type="project" value="UniProtKB-KW"/>
</dbReference>
<comment type="subcellular location">
    <subcellularLocation>
        <location evidence="1">Cell membrane</location>
        <topology evidence="1">Multi-pass membrane protein</topology>
    </subcellularLocation>
</comment>
<keyword evidence="5 7" id="KW-1133">Transmembrane helix</keyword>
<feature type="transmembrane region" description="Helical" evidence="7">
    <location>
        <begin position="166"/>
        <end position="185"/>
    </location>
</feature>
<evidence type="ECO:0000256" key="5">
    <source>
        <dbReference type="ARBA" id="ARBA00022989"/>
    </source>
</evidence>
<dbReference type="SUPFAM" id="SSF90123">
    <property type="entry name" value="ABC transporter transmembrane region"/>
    <property type="match status" value="1"/>
</dbReference>
<keyword evidence="4 10" id="KW-0067">ATP-binding</keyword>
<feature type="domain" description="ABC transporter" evidence="8">
    <location>
        <begin position="343"/>
        <end position="568"/>
    </location>
</feature>
<dbReference type="InterPro" id="IPR027417">
    <property type="entry name" value="P-loop_NTPase"/>
</dbReference>
<feature type="transmembrane region" description="Helical" evidence="7">
    <location>
        <begin position="252"/>
        <end position="275"/>
    </location>
</feature>
<keyword evidence="2 7" id="KW-0812">Transmembrane</keyword>
<evidence type="ECO:0000256" key="7">
    <source>
        <dbReference type="SAM" id="Phobius"/>
    </source>
</evidence>
<evidence type="ECO:0000256" key="6">
    <source>
        <dbReference type="ARBA" id="ARBA00023136"/>
    </source>
</evidence>
<evidence type="ECO:0000256" key="4">
    <source>
        <dbReference type="ARBA" id="ARBA00022840"/>
    </source>
</evidence>
<dbReference type="InterPro" id="IPR011527">
    <property type="entry name" value="ABC1_TM_dom"/>
</dbReference>
<dbReference type="Pfam" id="PF00005">
    <property type="entry name" value="ABC_tran"/>
    <property type="match status" value="1"/>
</dbReference>